<name>A0A3S2TZA2_9BURK</name>
<dbReference type="EMBL" id="SACT01000011">
    <property type="protein sequence ID" value="RVT48113.1"/>
    <property type="molecule type" value="Genomic_DNA"/>
</dbReference>
<dbReference type="AlphaFoldDB" id="A0A3S2TZA2"/>
<comment type="caution">
    <text evidence="3">The sequence shown here is derived from an EMBL/GenBank/DDBJ whole genome shotgun (WGS) entry which is preliminary data.</text>
</comment>
<reference evidence="3 4" key="1">
    <citation type="submission" date="2019-01" db="EMBL/GenBank/DDBJ databases">
        <authorList>
            <person name="Chen W.-M."/>
        </authorList>
    </citation>
    <scope>NUCLEOTIDE SEQUENCE [LARGE SCALE GENOMIC DNA]</scope>
    <source>
        <strain evidence="3 4">ICH-3</strain>
    </source>
</reference>
<dbReference type="Pfam" id="PF07589">
    <property type="entry name" value="PEP-CTERM"/>
    <property type="match status" value="1"/>
</dbReference>
<gene>
    <name evidence="3" type="ORF">ENE75_23280</name>
</gene>
<feature type="domain" description="Ice-binding protein C-terminal" evidence="2">
    <location>
        <begin position="20"/>
        <end position="42"/>
    </location>
</feature>
<sequence length="50" mass="5044">MYVNVVGLPGLAGQQIVLSAVPEPAAAGLLALGLTALAWLRRRSGTARSG</sequence>
<dbReference type="NCBIfam" id="TIGR03382">
    <property type="entry name" value="GC_trans_RRR"/>
    <property type="match status" value="1"/>
</dbReference>
<evidence type="ECO:0000313" key="4">
    <source>
        <dbReference type="Proteomes" id="UP000288178"/>
    </source>
</evidence>
<organism evidence="3 4">
    <name type="scientific">Rubrivivax albus</name>
    <dbReference type="NCBI Taxonomy" id="2499835"/>
    <lineage>
        <taxon>Bacteria</taxon>
        <taxon>Pseudomonadati</taxon>
        <taxon>Pseudomonadota</taxon>
        <taxon>Betaproteobacteria</taxon>
        <taxon>Burkholderiales</taxon>
        <taxon>Sphaerotilaceae</taxon>
        <taxon>Rubrivivax</taxon>
    </lineage>
</organism>
<dbReference type="InterPro" id="IPR017756">
    <property type="entry name" value="TM_Gly-Cys-Arg_CS"/>
</dbReference>
<keyword evidence="1" id="KW-0472">Membrane</keyword>
<keyword evidence="1" id="KW-1133">Transmembrane helix</keyword>
<evidence type="ECO:0000313" key="3">
    <source>
        <dbReference type="EMBL" id="RVT48113.1"/>
    </source>
</evidence>
<dbReference type="Proteomes" id="UP000288178">
    <property type="component" value="Unassembled WGS sequence"/>
</dbReference>
<feature type="transmembrane region" description="Helical" evidence="1">
    <location>
        <begin position="20"/>
        <end position="40"/>
    </location>
</feature>
<dbReference type="RefSeq" id="WP_128201218.1">
    <property type="nucleotide sequence ID" value="NZ_SACT01000011.1"/>
</dbReference>
<evidence type="ECO:0000256" key="1">
    <source>
        <dbReference type="SAM" id="Phobius"/>
    </source>
</evidence>
<proteinExistence type="predicted"/>
<evidence type="ECO:0000259" key="2">
    <source>
        <dbReference type="Pfam" id="PF07589"/>
    </source>
</evidence>
<keyword evidence="1" id="KW-0812">Transmembrane</keyword>
<keyword evidence="4" id="KW-1185">Reference proteome</keyword>
<dbReference type="InterPro" id="IPR013424">
    <property type="entry name" value="Ice-binding_C"/>
</dbReference>
<accession>A0A3S2TZA2</accession>
<dbReference type="NCBIfam" id="TIGR02595">
    <property type="entry name" value="PEP_CTERM"/>
    <property type="match status" value="1"/>
</dbReference>
<protein>
    <submittedName>
        <fullName evidence="3">PEP-CTERM sorting domain-containing protein</fullName>
    </submittedName>
</protein>